<comment type="caution">
    <text evidence="2">The sequence shown here is derived from an EMBL/GenBank/DDBJ whole genome shotgun (WGS) entry which is preliminary data.</text>
</comment>
<evidence type="ECO:0000259" key="1">
    <source>
        <dbReference type="Pfam" id="PF03732"/>
    </source>
</evidence>
<sequence>MREEHSAGPLNSIRHSLAFDSNGLPTKGIKIDLFKYDGTEDPSGWILLADQYFLLHQIPTAQRLLYASFHLKGAALQYYKYLQHAGELNDWVTFIQALEKRFGPTEYEDPEGQLSKLRQTSTVAAYQSQFENLAQQIDGIPDKFLTRTFINGLKEDIKTNVKSFRPTSLKDAIGLTRL</sequence>
<gene>
    <name evidence="2" type="ORF">LWI28_007928</name>
</gene>
<proteinExistence type="predicted"/>
<dbReference type="EMBL" id="JAJSOW010000102">
    <property type="protein sequence ID" value="KAI9176859.1"/>
    <property type="molecule type" value="Genomic_DNA"/>
</dbReference>
<dbReference type="Proteomes" id="UP001064489">
    <property type="component" value="Chromosome 5"/>
</dbReference>
<reference evidence="2" key="2">
    <citation type="submission" date="2023-02" db="EMBL/GenBank/DDBJ databases">
        <authorList>
            <person name="Swenson N.G."/>
            <person name="Wegrzyn J.L."/>
            <person name="Mcevoy S.L."/>
        </authorList>
    </citation>
    <scope>NUCLEOTIDE SEQUENCE</scope>
    <source>
        <strain evidence="2">91603</strain>
        <tissue evidence="2">Leaf</tissue>
    </source>
</reference>
<evidence type="ECO:0000313" key="2">
    <source>
        <dbReference type="EMBL" id="KAI9176859.1"/>
    </source>
</evidence>
<accession>A0AAD5NQY9</accession>
<dbReference type="PANTHER" id="PTHR33223:SF6">
    <property type="entry name" value="CCHC-TYPE DOMAIN-CONTAINING PROTEIN"/>
    <property type="match status" value="1"/>
</dbReference>
<dbReference type="PANTHER" id="PTHR33223">
    <property type="entry name" value="CCHC-TYPE DOMAIN-CONTAINING PROTEIN"/>
    <property type="match status" value="1"/>
</dbReference>
<protein>
    <recommendedName>
        <fullName evidence="1">Retrotransposon gag domain-containing protein</fullName>
    </recommendedName>
</protein>
<keyword evidence="3" id="KW-1185">Reference proteome</keyword>
<feature type="domain" description="Retrotransposon gag" evidence="1">
    <location>
        <begin position="66"/>
        <end position="155"/>
    </location>
</feature>
<reference evidence="2" key="1">
    <citation type="journal article" date="2022" name="Plant J.">
        <title>Strategies of tolerance reflected in two North American maple genomes.</title>
        <authorList>
            <person name="McEvoy S.L."/>
            <person name="Sezen U.U."/>
            <person name="Trouern-Trend A."/>
            <person name="McMahon S.M."/>
            <person name="Schaberg P.G."/>
            <person name="Yang J."/>
            <person name="Wegrzyn J.L."/>
            <person name="Swenson N.G."/>
        </authorList>
    </citation>
    <scope>NUCLEOTIDE SEQUENCE</scope>
    <source>
        <strain evidence="2">91603</strain>
    </source>
</reference>
<dbReference type="Pfam" id="PF03732">
    <property type="entry name" value="Retrotrans_gag"/>
    <property type="match status" value="1"/>
</dbReference>
<organism evidence="2 3">
    <name type="scientific">Acer negundo</name>
    <name type="common">Box elder</name>
    <dbReference type="NCBI Taxonomy" id="4023"/>
    <lineage>
        <taxon>Eukaryota</taxon>
        <taxon>Viridiplantae</taxon>
        <taxon>Streptophyta</taxon>
        <taxon>Embryophyta</taxon>
        <taxon>Tracheophyta</taxon>
        <taxon>Spermatophyta</taxon>
        <taxon>Magnoliopsida</taxon>
        <taxon>eudicotyledons</taxon>
        <taxon>Gunneridae</taxon>
        <taxon>Pentapetalae</taxon>
        <taxon>rosids</taxon>
        <taxon>malvids</taxon>
        <taxon>Sapindales</taxon>
        <taxon>Sapindaceae</taxon>
        <taxon>Hippocastanoideae</taxon>
        <taxon>Acereae</taxon>
        <taxon>Acer</taxon>
    </lineage>
</organism>
<name>A0AAD5NQY9_ACENE</name>
<evidence type="ECO:0000313" key="3">
    <source>
        <dbReference type="Proteomes" id="UP001064489"/>
    </source>
</evidence>
<dbReference type="AlphaFoldDB" id="A0AAD5NQY9"/>
<dbReference type="InterPro" id="IPR005162">
    <property type="entry name" value="Retrotrans_gag_dom"/>
</dbReference>